<feature type="signal peptide" evidence="1">
    <location>
        <begin position="1"/>
        <end position="15"/>
    </location>
</feature>
<gene>
    <name evidence="2" type="ORF">g.12215</name>
</gene>
<sequence>LKVYLLIMLRELVLGQGCGAGGLGNVNPVTALTSGLLHGHGAKSRGEASTSATEEILRLRDDQLALIRSRTSIVARHFSAEFPELGTSADLTARGPPGADDAKLSAFLNTSYTGWAEEYEVSAEGPASTTQTESVLALSRNSTDSWVSAFLDSKDVGATPVLESAWHESTSAPAWAEEFDRRNARRSRDAPLEDPAAVSWVAQFNDSLQQASPQAPWGAAAQRLIDTLELESFAPSASHPAPDPTLHQLESAVLQGLPGALAPLAERRCALGDSRGALLVLQRMVAEGSPPSDLVQRLVLASAADLPAPQLLRWLAIAFLGASPDPEAGTPSTLDMLAALLAGVSDAGARGMDPGRHAALALTLDRGAGRPAQALQHYERAFLLTQGGGVSSGAASGRGSAGSPGSAQLAPALAVLHALAAHRAGDARRAQRAVDAALHAAPAAPGLWLALAAGLAREGRGIVAARCALRAAVAGGPRATRPWDALALLLAAAGRPDLADISVHSRQHLAATGGGFQGLEAELLGELRRMQEGS</sequence>
<proteinExistence type="predicted"/>
<dbReference type="EMBL" id="GDKF01001028">
    <property type="protein sequence ID" value="JAT77594.1"/>
    <property type="molecule type" value="Transcribed_RNA"/>
</dbReference>
<dbReference type="Gene3D" id="1.25.40.10">
    <property type="entry name" value="Tetratricopeptide repeat domain"/>
    <property type="match status" value="1"/>
</dbReference>
<accession>A0A1D2AEG3</accession>
<reference evidence="2" key="1">
    <citation type="submission" date="2015-08" db="EMBL/GenBank/DDBJ databases">
        <authorList>
            <person name="Babu N.S."/>
            <person name="Beckwith C.J."/>
            <person name="Beseler K.G."/>
            <person name="Brison A."/>
            <person name="Carone J.V."/>
            <person name="Caskin T.P."/>
            <person name="Diamond M."/>
            <person name="Durham M.E."/>
            <person name="Foxe J.M."/>
            <person name="Go M."/>
            <person name="Henderson B.A."/>
            <person name="Jones I.B."/>
            <person name="McGettigan J.A."/>
            <person name="Micheletti S.J."/>
            <person name="Nasrallah M.E."/>
            <person name="Ortiz D."/>
            <person name="Piller C.R."/>
            <person name="Privatt S.R."/>
            <person name="Schneider S.L."/>
            <person name="Sharp S."/>
            <person name="Smith T.C."/>
            <person name="Stanton J.D."/>
            <person name="Ullery H.E."/>
            <person name="Wilson R.J."/>
            <person name="Serrano M.G."/>
            <person name="Buck G."/>
            <person name="Lee V."/>
            <person name="Wang Y."/>
            <person name="Carvalho R."/>
            <person name="Voegtly L."/>
            <person name="Shi R."/>
            <person name="Duckworth R."/>
            <person name="Johnson A."/>
            <person name="Loviza R."/>
            <person name="Walstead R."/>
            <person name="Shah Z."/>
            <person name="Kiflezghi M."/>
            <person name="Wade K."/>
            <person name="Ball S.L."/>
            <person name="Bradley K.W."/>
            <person name="Asai D.J."/>
            <person name="Bowman C.A."/>
            <person name="Russell D.A."/>
            <person name="Pope W.H."/>
            <person name="Jacobs-Sera D."/>
            <person name="Hendrix R.W."/>
            <person name="Hatfull G.F."/>
        </authorList>
    </citation>
    <scope>NUCLEOTIDE SEQUENCE</scope>
</reference>
<dbReference type="InterPro" id="IPR011990">
    <property type="entry name" value="TPR-like_helical_dom_sf"/>
</dbReference>
<evidence type="ECO:0000256" key="1">
    <source>
        <dbReference type="SAM" id="SignalP"/>
    </source>
</evidence>
<feature type="chain" id="PRO_5012881806" evidence="1">
    <location>
        <begin position="16"/>
        <end position="534"/>
    </location>
</feature>
<keyword evidence="1" id="KW-0732">Signal</keyword>
<protein>
    <submittedName>
        <fullName evidence="2">Uncharacterized protein</fullName>
    </submittedName>
</protein>
<name>A0A1D2AEG3_AUXPR</name>
<feature type="non-terminal residue" evidence="2">
    <location>
        <position position="1"/>
    </location>
</feature>
<organism evidence="2">
    <name type="scientific">Auxenochlorella protothecoides</name>
    <name type="common">Green microalga</name>
    <name type="synonym">Chlorella protothecoides</name>
    <dbReference type="NCBI Taxonomy" id="3075"/>
    <lineage>
        <taxon>Eukaryota</taxon>
        <taxon>Viridiplantae</taxon>
        <taxon>Chlorophyta</taxon>
        <taxon>core chlorophytes</taxon>
        <taxon>Trebouxiophyceae</taxon>
        <taxon>Chlorellales</taxon>
        <taxon>Chlorellaceae</taxon>
        <taxon>Auxenochlorella</taxon>
    </lineage>
</organism>
<dbReference type="AlphaFoldDB" id="A0A1D2AEG3"/>
<evidence type="ECO:0000313" key="2">
    <source>
        <dbReference type="EMBL" id="JAT77594.1"/>
    </source>
</evidence>